<dbReference type="Proteomes" id="UP000516057">
    <property type="component" value="Chromosome"/>
</dbReference>
<evidence type="ECO:0000256" key="1">
    <source>
        <dbReference type="SAM" id="MobiDB-lite"/>
    </source>
</evidence>
<dbReference type="RefSeq" id="WP_187736532.1">
    <property type="nucleotide sequence ID" value="NZ_CP060790.1"/>
</dbReference>
<feature type="compositionally biased region" description="Polar residues" evidence="1">
    <location>
        <begin position="19"/>
        <end position="34"/>
    </location>
</feature>
<evidence type="ECO:0000313" key="3">
    <source>
        <dbReference type="Proteomes" id="UP000516057"/>
    </source>
</evidence>
<proteinExistence type="predicted"/>
<organism evidence="2 3">
    <name type="scientific">Paenacidovorax monticola</name>
    <dbReference type="NCBI Taxonomy" id="1926868"/>
    <lineage>
        <taxon>Bacteria</taxon>
        <taxon>Pseudomonadati</taxon>
        <taxon>Pseudomonadota</taxon>
        <taxon>Betaproteobacteria</taxon>
        <taxon>Burkholderiales</taxon>
        <taxon>Comamonadaceae</taxon>
        <taxon>Paenacidovorax</taxon>
    </lineage>
</organism>
<feature type="region of interest" description="Disordered" evidence="1">
    <location>
        <begin position="53"/>
        <end position="81"/>
    </location>
</feature>
<dbReference type="EMBL" id="CP060790">
    <property type="protein sequence ID" value="QNP59549.1"/>
    <property type="molecule type" value="Genomic_DNA"/>
</dbReference>
<gene>
    <name evidence="2" type="ORF">H9L24_00525</name>
</gene>
<name>A0A7H0HG83_9BURK</name>
<evidence type="ECO:0000313" key="2">
    <source>
        <dbReference type="EMBL" id="QNP59549.1"/>
    </source>
</evidence>
<accession>A0A7H0HG83</accession>
<keyword evidence="3" id="KW-1185">Reference proteome</keyword>
<feature type="region of interest" description="Disordered" evidence="1">
    <location>
        <begin position="1"/>
        <end position="34"/>
    </location>
</feature>
<reference evidence="2 3" key="1">
    <citation type="submission" date="2020-08" db="EMBL/GenBank/DDBJ databases">
        <title>Genome sequence of Acidovorax monticola KACC 19171T.</title>
        <authorList>
            <person name="Hyun D.-W."/>
            <person name="Bae J.-W."/>
        </authorList>
    </citation>
    <scope>NUCLEOTIDE SEQUENCE [LARGE SCALE GENOMIC DNA]</scope>
    <source>
        <strain evidence="2 3">KACC 19171</strain>
    </source>
</reference>
<feature type="region of interest" description="Disordered" evidence="1">
    <location>
        <begin position="86"/>
        <end position="105"/>
    </location>
</feature>
<protein>
    <submittedName>
        <fullName evidence="2">Uncharacterized protein</fullName>
    </submittedName>
</protein>
<dbReference type="KEGG" id="amon:H9L24_00525"/>
<sequence length="105" mass="10959">MPHDAQLGRDAGGSCRATPVSSHSAMTSGSRSTTVTASTAGCRAMLAAAQPMPSPITTTWPRDVRHPSSWLSTSRGDSDIQVSHCPDAPRRCSPGMPATAQAPEW</sequence>
<dbReference type="AlphaFoldDB" id="A0A7H0HG83"/>